<organism evidence="1 2">
    <name type="scientific">Fusarium piperis</name>
    <dbReference type="NCBI Taxonomy" id="1435070"/>
    <lineage>
        <taxon>Eukaryota</taxon>
        <taxon>Fungi</taxon>
        <taxon>Dikarya</taxon>
        <taxon>Ascomycota</taxon>
        <taxon>Pezizomycotina</taxon>
        <taxon>Sordariomycetes</taxon>
        <taxon>Hypocreomycetidae</taxon>
        <taxon>Hypocreales</taxon>
        <taxon>Nectriaceae</taxon>
        <taxon>Fusarium</taxon>
        <taxon>Fusarium solani species complex</taxon>
    </lineage>
</organism>
<dbReference type="AlphaFoldDB" id="A0A9W8WLV8"/>
<evidence type="ECO:0000313" key="2">
    <source>
        <dbReference type="Proteomes" id="UP001140502"/>
    </source>
</evidence>
<gene>
    <name evidence="1" type="ORF">N0V84_001028</name>
</gene>
<protein>
    <submittedName>
        <fullName evidence="1">Uncharacterized protein</fullName>
    </submittedName>
</protein>
<dbReference type="Proteomes" id="UP001140502">
    <property type="component" value="Unassembled WGS sequence"/>
</dbReference>
<keyword evidence="2" id="KW-1185">Reference proteome</keyword>
<sequence>MLINSNVSVLFSYIMDYLSTTDEIRVPTLRARTRAEEYRLQFERRMALALASHAAEVANTRHADKEKEKILRQRQAKADRRWYYTKYHSATVEVNQLTNVFLLAVSGAGMATEDWRDFCRDLMDETRSARFLDLDLERFGLAL</sequence>
<comment type="caution">
    <text evidence="1">The sequence shown here is derived from an EMBL/GenBank/DDBJ whole genome shotgun (WGS) entry which is preliminary data.</text>
</comment>
<reference evidence="1" key="1">
    <citation type="submission" date="2022-10" db="EMBL/GenBank/DDBJ databases">
        <title>Tapping the CABI collections for fungal endophytes: first genome assemblies for Collariella, Neodidymelliopsis, Ascochyta clinopodiicola, Didymella pomorum, Didymosphaeria variabile, Neocosmospora piperis and Neocucurbitaria cava.</title>
        <authorList>
            <person name="Hill R."/>
        </authorList>
    </citation>
    <scope>NUCLEOTIDE SEQUENCE</scope>
    <source>
        <strain evidence="1">IMI 366586</strain>
    </source>
</reference>
<accession>A0A9W8WLV8</accession>
<proteinExistence type="predicted"/>
<evidence type="ECO:0000313" key="1">
    <source>
        <dbReference type="EMBL" id="KAJ4328511.1"/>
    </source>
</evidence>
<name>A0A9W8WLV8_9HYPO</name>
<dbReference type="EMBL" id="JAPEUR010000010">
    <property type="protein sequence ID" value="KAJ4328511.1"/>
    <property type="molecule type" value="Genomic_DNA"/>
</dbReference>